<protein>
    <submittedName>
        <fullName evidence="1">Dehydrogenase</fullName>
    </submittedName>
</protein>
<dbReference type="OrthoDB" id="2633577at2"/>
<evidence type="ECO:0000313" key="2">
    <source>
        <dbReference type="Proteomes" id="UP000032534"/>
    </source>
</evidence>
<dbReference type="AlphaFoldDB" id="A0A0D7X6Z4"/>
<organism evidence="1 2">
    <name type="scientific">Paenibacillus terrae</name>
    <dbReference type="NCBI Taxonomy" id="159743"/>
    <lineage>
        <taxon>Bacteria</taxon>
        <taxon>Bacillati</taxon>
        <taxon>Bacillota</taxon>
        <taxon>Bacilli</taxon>
        <taxon>Bacillales</taxon>
        <taxon>Paenibacillaceae</taxon>
        <taxon>Paenibacillus</taxon>
    </lineage>
</organism>
<dbReference type="RefSeq" id="WP_044644447.1">
    <property type="nucleotide sequence ID" value="NZ_JTHP01000002.1"/>
</dbReference>
<reference evidence="1 2" key="1">
    <citation type="submission" date="2014-11" db="EMBL/GenBank/DDBJ databases">
        <title>Draft Genome Sequences of Paenibacillus polymyxa NRRL B-30509 and Paenibacillus terrae NRRL B-30644, Strains from a Poultry Environment that Produce Tridecaptin A and Paenicidins.</title>
        <authorList>
            <person name="van Belkum M.J."/>
            <person name="Lohans C.T."/>
            <person name="Vederas J.C."/>
        </authorList>
    </citation>
    <scope>NUCLEOTIDE SEQUENCE [LARGE SCALE GENOMIC DNA]</scope>
    <source>
        <strain evidence="1 2">NRRL B-30644</strain>
    </source>
</reference>
<dbReference type="PATRIC" id="fig|159743.3.peg.321"/>
<sequence>MPPGKIPKHNNPQSRLPTARGIRRACSKELYRTCKRLPVHIAPDLVKQGEELYCRKVAGHLIWIAENHSNRRLLCDWWDEDVSEELAALWQVDRAVLCTAFRSAYGG</sequence>
<gene>
    <name evidence="1" type="ORF">QD47_01430</name>
</gene>
<comment type="caution">
    <text evidence="1">The sequence shown here is derived from an EMBL/GenBank/DDBJ whole genome shotgun (WGS) entry which is preliminary data.</text>
</comment>
<dbReference type="Proteomes" id="UP000032534">
    <property type="component" value="Unassembled WGS sequence"/>
</dbReference>
<dbReference type="EMBL" id="JTHP01000002">
    <property type="protein sequence ID" value="KJD47215.1"/>
    <property type="molecule type" value="Genomic_DNA"/>
</dbReference>
<name>A0A0D7X6Z4_9BACL</name>
<keyword evidence="2" id="KW-1185">Reference proteome</keyword>
<proteinExistence type="predicted"/>
<accession>A0A0D7X6Z4</accession>
<evidence type="ECO:0000313" key="1">
    <source>
        <dbReference type="EMBL" id="KJD47215.1"/>
    </source>
</evidence>